<keyword evidence="6 13" id="KW-0378">Hydrolase</keyword>
<comment type="similarity">
    <text evidence="1 13 14">Belongs to the peptidase S24 family.</text>
</comment>
<evidence type="ECO:0000256" key="4">
    <source>
        <dbReference type="ARBA" id="ARBA00022705"/>
    </source>
</evidence>
<evidence type="ECO:0000256" key="6">
    <source>
        <dbReference type="ARBA" id="ARBA00022801"/>
    </source>
</evidence>
<keyword evidence="8 13" id="KW-0805">Transcription regulation</keyword>
<dbReference type="SUPFAM" id="SSF46785">
    <property type="entry name" value="Winged helix' DNA-binding domain"/>
    <property type="match status" value="1"/>
</dbReference>
<feature type="DNA-binding region" description="H-T-H motif" evidence="13">
    <location>
        <begin position="33"/>
        <end position="53"/>
    </location>
</feature>
<dbReference type="InterPro" id="IPR006199">
    <property type="entry name" value="LexA_DNA-bd_dom"/>
</dbReference>
<dbReference type="Proteomes" id="UP000614811">
    <property type="component" value="Unassembled WGS sequence"/>
</dbReference>
<keyword evidence="7 13" id="KW-0068">Autocatalytic cleavage</keyword>
<dbReference type="InterPro" id="IPR036286">
    <property type="entry name" value="LexA/Signal_pep-like_sf"/>
</dbReference>
<dbReference type="GO" id="GO:0006281">
    <property type="term" value="P:DNA repair"/>
    <property type="evidence" value="ECO:0007669"/>
    <property type="project" value="UniProtKB-UniRule"/>
</dbReference>
<keyword evidence="4 13" id="KW-0235">DNA replication</keyword>
<keyword evidence="11 13" id="KW-0234">DNA repair</keyword>
<evidence type="ECO:0000256" key="5">
    <source>
        <dbReference type="ARBA" id="ARBA00022763"/>
    </source>
</evidence>
<evidence type="ECO:0000256" key="10">
    <source>
        <dbReference type="ARBA" id="ARBA00023163"/>
    </source>
</evidence>
<dbReference type="EMBL" id="BMXA01000006">
    <property type="protein sequence ID" value="GHA17276.1"/>
    <property type="molecule type" value="Genomic_DNA"/>
</dbReference>
<evidence type="ECO:0000256" key="11">
    <source>
        <dbReference type="ARBA" id="ARBA00023204"/>
    </source>
</evidence>
<keyword evidence="18" id="KW-1185">Reference proteome</keyword>
<keyword evidence="12 13" id="KW-0742">SOS response</keyword>
<evidence type="ECO:0000256" key="12">
    <source>
        <dbReference type="ARBA" id="ARBA00023236"/>
    </source>
</evidence>
<dbReference type="InterPro" id="IPR039418">
    <property type="entry name" value="LexA-like"/>
</dbReference>
<proteinExistence type="inferred from homology"/>
<dbReference type="GO" id="GO:0006260">
    <property type="term" value="P:DNA replication"/>
    <property type="evidence" value="ECO:0007669"/>
    <property type="project" value="UniProtKB-UniRule"/>
</dbReference>
<dbReference type="GO" id="GO:0003677">
    <property type="term" value="F:DNA binding"/>
    <property type="evidence" value="ECO:0007669"/>
    <property type="project" value="UniProtKB-UniRule"/>
</dbReference>
<evidence type="ECO:0000313" key="18">
    <source>
        <dbReference type="Proteomes" id="UP000614811"/>
    </source>
</evidence>
<feature type="site" description="Cleavage; by autolysis" evidence="13">
    <location>
        <begin position="108"/>
        <end position="109"/>
    </location>
</feature>
<evidence type="ECO:0000256" key="14">
    <source>
        <dbReference type="RuleBase" id="RU003991"/>
    </source>
</evidence>
<dbReference type="InterPro" id="IPR015927">
    <property type="entry name" value="Peptidase_S24_S26A/B/C"/>
</dbReference>
<evidence type="ECO:0000256" key="1">
    <source>
        <dbReference type="ARBA" id="ARBA00007484"/>
    </source>
</evidence>
<dbReference type="HAMAP" id="MF_00015">
    <property type="entry name" value="LexA"/>
    <property type="match status" value="1"/>
</dbReference>
<evidence type="ECO:0000256" key="13">
    <source>
        <dbReference type="HAMAP-Rule" id="MF_00015"/>
    </source>
</evidence>
<evidence type="ECO:0000256" key="2">
    <source>
        <dbReference type="ARBA" id="ARBA00011738"/>
    </source>
</evidence>
<dbReference type="InterPro" id="IPR006200">
    <property type="entry name" value="LexA"/>
</dbReference>
<dbReference type="InterPro" id="IPR050077">
    <property type="entry name" value="LexA_repressor"/>
</dbReference>
<evidence type="ECO:0000256" key="3">
    <source>
        <dbReference type="ARBA" id="ARBA00022491"/>
    </source>
</evidence>
<dbReference type="NCBIfam" id="TIGR00498">
    <property type="entry name" value="lexA"/>
    <property type="match status" value="1"/>
</dbReference>
<dbReference type="Gene3D" id="1.10.10.10">
    <property type="entry name" value="Winged helix-like DNA-binding domain superfamily/Winged helix DNA-binding domain"/>
    <property type="match status" value="1"/>
</dbReference>
<dbReference type="GO" id="GO:0004252">
    <property type="term" value="F:serine-type endopeptidase activity"/>
    <property type="evidence" value="ECO:0007669"/>
    <property type="project" value="UniProtKB-UniRule"/>
</dbReference>
<feature type="active site" description="For autocatalytic cleavage activity" evidence="13">
    <location>
        <position position="143"/>
    </location>
</feature>
<evidence type="ECO:0000259" key="16">
    <source>
        <dbReference type="Pfam" id="PF01726"/>
    </source>
</evidence>
<dbReference type="GO" id="GO:0006508">
    <property type="term" value="P:proteolysis"/>
    <property type="evidence" value="ECO:0007669"/>
    <property type="project" value="InterPro"/>
</dbReference>
<evidence type="ECO:0000256" key="7">
    <source>
        <dbReference type="ARBA" id="ARBA00022813"/>
    </source>
</evidence>
<dbReference type="GO" id="GO:0045892">
    <property type="term" value="P:negative regulation of DNA-templated transcription"/>
    <property type="evidence" value="ECO:0007669"/>
    <property type="project" value="UniProtKB-UniRule"/>
</dbReference>
<comment type="catalytic activity">
    <reaction evidence="13">
        <text>Hydrolysis of Ala-|-Gly bond in repressor LexA.</text>
        <dbReference type="EC" id="3.4.21.88"/>
    </reaction>
</comment>
<feature type="active site" description="For autocatalytic cleavage activity" evidence="13">
    <location>
        <position position="180"/>
    </location>
</feature>
<accession>A0A918VRV6</accession>
<comment type="subunit">
    <text evidence="2 13">Homodimer.</text>
</comment>
<reference evidence="17" key="2">
    <citation type="submission" date="2020-09" db="EMBL/GenBank/DDBJ databases">
        <authorList>
            <person name="Sun Q."/>
            <person name="Kim S."/>
        </authorList>
    </citation>
    <scope>NUCLEOTIDE SEQUENCE</scope>
    <source>
        <strain evidence="17">KCTC 12711</strain>
    </source>
</reference>
<protein>
    <recommendedName>
        <fullName evidence="13">LexA repressor</fullName>
        <ecNumber evidence="13">3.4.21.88</ecNumber>
    </recommendedName>
</protein>
<dbReference type="CDD" id="cd06529">
    <property type="entry name" value="S24_LexA-like"/>
    <property type="match status" value="1"/>
</dbReference>
<reference evidence="17" key="1">
    <citation type="journal article" date="2014" name="Int. J. Syst. Evol. Microbiol.">
        <title>Complete genome sequence of Corynebacterium casei LMG S-19264T (=DSM 44701T), isolated from a smear-ripened cheese.</title>
        <authorList>
            <consortium name="US DOE Joint Genome Institute (JGI-PGF)"/>
            <person name="Walter F."/>
            <person name="Albersmeier A."/>
            <person name="Kalinowski J."/>
            <person name="Ruckert C."/>
        </authorList>
    </citation>
    <scope>NUCLEOTIDE SEQUENCE</scope>
    <source>
        <strain evidence="17">KCTC 12711</strain>
    </source>
</reference>
<dbReference type="PANTHER" id="PTHR33516">
    <property type="entry name" value="LEXA REPRESSOR"/>
    <property type="match status" value="1"/>
</dbReference>
<evidence type="ECO:0000313" key="17">
    <source>
        <dbReference type="EMBL" id="GHA17276.1"/>
    </source>
</evidence>
<dbReference type="PRINTS" id="PR00726">
    <property type="entry name" value="LEXASERPTASE"/>
</dbReference>
<gene>
    <name evidence="13 17" type="primary">lexA</name>
    <name evidence="17" type="ORF">GCM10008090_28710</name>
</gene>
<sequence>MKTSDLKPLTKRQQEIFDFILDRMNANGAPPTRVEIANHFGFRSPNAAEDHLKALDKKGHIELKSGTSRGIFIRQQARNDDGYLHEQAELVPVGEFNHSLAVIGDVAAGAPIFATQHVQQYVNVDQSLFADSADFLLKVRGDSMVNAGIFERDLLAIKKTNTAQNNQIVVARIGDDVTVKRYFRHGATVSLVAENDDYDPIEVDLQSQSFAIEGVVVGLIRSTL</sequence>
<feature type="domain" description="Peptidase S24/S26A/S26B/S26C" evidence="15">
    <location>
        <begin position="102"/>
        <end position="217"/>
    </location>
</feature>
<dbReference type="PANTHER" id="PTHR33516:SF2">
    <property type="entry name" value="LEXA REPRESSOR-RELATED"/>
    <property type="match status" value="1"/>
</dbReference>
<comment type="function">
    <text evidence="13">Represses a number of genes involved in the response to DNA damage (SOS response), including recA and lexA. In the presence of single-stranded DNA, RecA interacts with LexA causing an autocatalytic cleavage which disrupts the DNA-binding part of LexA, leading to derepression of the SOS regulon and eventually DNA repair.</text>
</comment>
<evidence type="ECO:0000256" key="8">
    <source>
        <dbReference type="ARBA" id="ARBA00023015"/>
    </source>
</evidence>
<dbReference type="Pfam" id="PF00717">
    <property type="entry name" value="Peptidase_S24"/>
    <property type="match status" value="1"/>
</dbReference>
<dbReference type="InterPro" id="IPR006197">
    <property type="entry name" value="Peptidase_S24_LexA"/>
</dbReference>
<dbReference type="EC" id="3.4.21.88" evidence="13"/>
<dbReference type="Pfam" id="PF01726">
    <property type="entry name" value="LexA_DNA_bind"/>
    <property type="match status" value="1"/>
</dbReference>
<dbReference type="FunFam" id="1.10.10.10:FF:000009">
    <property type="entry name" value="LexA repressor"/>
    <property type="match status" value="1"/>
</dbReference>
<keyword evidence="10 13" id="KW-0804">Transcription</keyword>
<dbReference type="SUPFAM" id="SSF51306">
    <property type="entry name" value="LexA/Signal peptidase"/>
    <property type="match status" value="1"/>
</dbReference>
<dbReference type="FunFam" id="2.10.109.10:FF:000001">
    <property type="entry name" value="LexA repressor"/>
    <property type="match status" value="1"/>
</dbReference>
<dbReference type="RefSeq" id="WP_189402397.1">
    <property type="nucleotide sequence ID" value="NZ_BMXA01000006.1"/>
</dbReference>
<feature type="domain" description="LexA repressor DNA-binding" evidence="16">
    <location>
        <begin position="7"/>
        <end position="70"/>
    </location>
</feature>
<dbReference type="InterPro" id="IPR036388">
    <property type="entry name" value="WH-like_DNA-bd_sf"/>
</dbReference>
<keyword evidence="5 13" id="KW-0227">DNA damage</keyword>
<dbReference type="AlphaFoldDB" id="A0A918VRV6"/>
<keyword evidence="9 13" id="KW-0238">DNA-binding</keyword>
<evidence type="ECO:0000259" key="15">
    <source>
        <dbReference type="Pfam" id="PF00717"/>
    </source>
</evidence>
<organism evidence="17 18">
    <name type="scientific">Arenicella chitinivorans</name>
    <dbReference type="NCBI Taxonomy" id="1329800"/>
    <lineage>
        <taxon>Bacteria</taxon>
        <taxon>Pseudomonadati</taxon>
        <taxon>Pseudomonadota</taxon>
        <taxon>Gammaproteobacteria</taxon>
        <taxon>Arenicellales</taxon>
        <taxon>Arenicellaceae</taxon>
        <taxon>Arenicella</taxon>
    </lineage>
</organism>
<dbReference type="Gene3D" id="2.10.109.10">
    <property type="entry name" value="Umud Fragment, subunit A"/>
    <property type="match status" value="1"/>
</dbReference>
<name>A0A918VRV6_9GAMM</name>
<dbReference type="InterPro" id="IPR036390">
    <property type="entry name" value="WH_DNA-bd_sf"/>
</dbReference>
<comment type="caution">
    <text evidence="17">The sequence shown here is derived from an EMBL/GenBank/DDBJ whole genome shotgun (WGS) entry which is preliminary data.</text>
</comment>
<dbReference type="GO" id="GO:0009432">
    <property type="term" value="P:SOS response"/>
    <property type="evidence" value="ECO:0007669"/>
    <property type="project" value="UniProtKB-UniRule"/>
</dbReference>
<evidence type="ECO:0000256" key="9">
    <source>
        <dbReference type="ARBA" id="ARBA00023125"/>
    </source>
</evidence>
<keyword evidence="3 13" id="KW-0678">Repressor</keyword>